<feature type="region of interest" description="Disordered" evidence="1">
    <location>
        <begin position="259"/>
        <end position="278"/>
    </location>
</feature>
<dbReference type="Proteomes" id="UP000076552">
    <property type="component" value="Unassembled WGS sequence"/>
</dbReference>
<evidence type="ECO:0000256" key="1">
    <source>
        <dbReference type="SAM" id="MobiDB-lite"/>
    </source>
</evidence>
<gene>
    <name evidence="2" type="ORF">CT0861_09073</name>
</gene>
<dbReference type="STRING" id="708197.A0A161W004"/>
<feature type="compositionally biased region" description="Basic and acidic residues" evidence="1">
    <location>
        <begin position="603"/>
        <end position="617"/>
    </location>
</feature>
<feature type="compositionally biased region" description="Basic and acidic residues" evidence="1">
    <location>
        <begin position="584"/>
        <end position="595"/>
    </location>
</feature>
<reference evidence="2 3" key="1">
    <citation type="submission" date="2015-06" db="EMBL/GenBank/DDBJ databases">
        <title>Survival trade-offs in plant roots during colonization by closely related pathogenic and mutualistic fungi.</title>
        <authorList>
            <person name="Hacquard S."/>
            <person name="Kracher B."/>
            <person name="Hiruma K."/>
            <person name="Weinman A."/>
            <person name="Muench P."/>
            <person name="Garrido Oter R."/>
            <person name="Ver Loren van Themaat E."/>
            <person name="Dallerey J.-F."/>
            <person name="Damm U."/>
            <person name="Henrissat B."/>
            <person name="Lespinet O."/>
            <person name="Thon M."/>
            <person name="Kemen E."/>
            <person name="McHardy A.C."/>
            <person name="Schulze-Lefert P."/>
            <person name="O'Connell R.J."/>
        </authorList>
    </citation>
    <scope>NUCLEOTIDE SEQUENCE [LARGE SCALE GENOMIC DNA]</scope>
    <source>
        <strain evidence="2 3">0861</strain>
    </source>
</reference>
<proteinExistence type="predicted"/>
<organism evidence="2 3">
    <name type="scientific">Colletotrichum tofieldiae</name>
    <dbReference type="NCBI Taxonomy" id="708197"/>
    <lineage>
        <taxon>Eukaryota</taxon>
        <taxon>Fungi</taxon>
        <taxon>Dikarya</taxon>
        <taxon>Ascomycota</taxon>
        <taxon>Pezizomycotina</taxon>
        <taxon>Sordariomycetes</taxon>
        <taxon>Hypocreomycetidae</taxon>
        <taxon>Glomerellales</taxon>
        <taxon>Glomerellaceae</taxon>
        <taxon>Colletotrichum</taxon>
        <taxon>Colletotrichum spaethianum species complex</taxon>
    </lineage>
</organism>
<feature type="compositionally biased region" description="Basic and acidic residues" evidence="1">
    <location>
        <begin position="1"/>
        <end position="29"/>
    </location>
</feature>
<accession>A0A161W004</accession>
<feature type="region of interest" description="Disordered" evidence="1">
    <location>
        <begin position="1"/>
        <end position="33"/>
    </location>
</feature>
<feature type="region of interest" description="Disordered" evidence="1">
    <location>
        <begin position="224"/>
        <end position="250"/>
    </location>
</feature>
<feature type="compositionally biased region" description="Low complexity" evidence="1">
    <location>
        <begin position="430"/>
        <end position="441"/>
    </location>
</feature>
<feature type="region of interest" description="Disordered" evidence="1">
    <location>
        <begin position="371"/>
        <end position="399"/>
    </location>
</feature>
<name>A0A161W004_9PEZI</name>
<dbReference type="AlphaFoldDB" id="A0A161W004"/>
<feature type="region of interest" description="Disordered" evidence="1">
    <location>
        <begin position="430"/>
        <end position="501"/>
    </location>
</feature>
<keyword evidence="3" id="KW-1185">Reference proteome</keyword>
<comment type="caution">
    <text evidence="2">The sequence shown here is derived from an EMBL/GenBank/DDBJ whole genome shotgun (WGS) entry which is preliminary data.</text>
</comment>
<feature type="compositionally biased region" description="Polar residues" evidence="1">
    <location>
        <begin position="464"/>
        <end position="492"/>
    </location>
</feature>
<evidence type="ECO:0000313" key="2">
    <source>
        <dbReference type="EMBL" id="KZL64473.1"/>
    </source>
</evidence>
<protein>
    <submittedName>
        <fullName evidence="2">Uncharacterized protein</fullName>
    </submittedName>
</protein>
<dbReference type="EMBL" id="LFIV01000281">
    <property type="protein sequence ID" value="KZL64473.1"/>
    <property type="molecule type" value="Genomic_DNA"/>
</dbReference>
<feature type="compositionally biased region" description="Basic and acidic residues" evidence="1">
    <location>
        <begin position="226"/>
        <end position="245"/>
    </location>
</feature>
<feature type="region of interest" description="Disordered" evidence="1">
    <location>
        <begin position="582"/>
        <end position="617"/>
    </location>
</feature>
<evidence type="ECO:0000313" key="3">
    <source>
        <dbReference type="Proteomes" id="UP000076552"/>
    </source>
</evidence>
<sequence>MAPKERTWTSKDGGTESTRRRSAVGDDFPRQTQQIDDEYERQGRLAPEISVHLDDNVDGYYCCGCGIRRSDDHHQVRKFNTGDPAWRNFCKPCHAKHLASGDEKTMKAYGNLCFSCGFARSSHFNKEHPIKRGQRPAKNFCAYCMKRISKKAFVPTETLVGSSSDESDFESDGQQNDEKAIPMALNIDALNCTGNSGDTTDECSPSEFLVERLCKRRSARASDGTLFKEDRHRSEWPTADGHEGNVEASPVTDTKYQAPAVENDPTQPPHQQADGDKASGFCNSPLIYKCPLATRSIDAPATLEGPTTAKDSDLEVDSSLLTLDSNSPSKRATFNERVEVRTSPTYWQREHSEGDVPYAKFRHEHYHEELREGRKAVPLQDPLNDPNGQSARQPHLPHYGVDEESFNSWSAPGASWDTFRASGFEYYSSASCSGSGQSHPSTLYIPKGYDGPGLCDDPSESNEARSNPSNRQHQPYSDNSLSCGQGKENQPCPTKPIAPGRPYSPFSSFDNGRCSEEAHWSNWRSQHDGPCASFADSSWCPEGPYSNCASHSAHTDECSGYSDNFSGDYHFHNDTKFNATCPSKDQEAIPDDRGFHQGSSDSDSAHQRYSRTSDRQWAYHDTEPFNTHEDFKKSRPRFPHSFPGHSVNRGSDVGHDTLYDTDVPFDTSSTTNHTLHEPKIPSVGFAMEIPDDMSDSDVHNLLIPGYDNYVPWHETSST</sequence>